<dbReference type="Pfam" id="PF02567">
    <property type="entry name" value="PhzC-PhzF"/>
    <property type="match status" value="1"/>
</dbReference>
<sequence>MKSYLYYICDVFTDKRFGGNQLAVLPDAQGLTSEQMQQIAREFNFPESTFVFPAELGNTRKVRIFTPSTEVPFAGHPNVGTAFLLAKTGQLDTQDKKQLLQTITFEEKAGLVPISIAQQADGAIFCELNAPEAVSLGQNIDASLVAEALSLNLDDIQLSTHQPIVASVGLPFLIVELMSLDALARARAKLDAFEKIQAIGVTPDIHLYVKRDEASKAELQFDIQARMFAPFDGVPEDPATGSANCALAGLLAHYSSLQEGMLHWTIAQGVEMGRPSVLKARALKQAGQVIDTWIGGNSVLVSKGELYLD</sequence>
<dbReference type="GO" id="GO:0005737">
    <property type="term" value="C:cytoplasm"/>
    <property type="evidence" value="ECO:0007669"/>
    <property type="project" value="TreeGrafter"/>
</dbReference>
<dbReference type="NCBIfam" id="TIGR00654">
    <property type="entry name" value="PhzF_family"/>
    <property type="match status" value="1"/>
</dbReference>
<organism evidence="3 4">
    <name type="scientific">Shewanella violacea (strain JCM 10179 / CIP 106290 / LMG 19151 / DSS12)</name>
    <dbReference type="NCBI Taxonomy" id="637905"/>
    <lineage>
        <taxon>Bacteria</taxon>
        <taxon>Pseudomonadati</taxon>
        <taxon>Pseudomonadota</taxon>
        <taxon>Gammaproteobacteria</taxon>
        <taxon>Alteromonadales</taxon>
        <taxon>Shewanellaceae</taxon>
        <taxon>Shewanella</taxon>
    </lineage>
</organism>
<proteinExistence type="inferred from homology"/>
<dbReference type="Gene3D" id="3.10.310.10">
    <property type="entry name" value="Diaminopimelate Epimerase, Chain A, domain 1"/>
    <property type="match status" value="2"/>
</dbReference>
<evidence type="ECO:0000313" key="4">
    <source>
        <dbReference type="Proteomes" id="UP000002350"/>
    </source>
</evidence>
<dbReference type="HOGENOM" id="CLU_048756_0_1_6"/>
<accession>D4ZLP8</accession>
<dbReference type="OrthoDB" id="9788221at2"/>
<dbReference type="GO" id="GO:0016853">
    <property type="term" value="F:isomerase activity"/>
    <property type="evidence" value="ECO:0007669"/>
    <property type="project" value="TreeGrafter"/>
</dbReference>
<dbReference type="EMBL" id="AP011177">
    <property type="protein sequence ID" value="BAJ02597.1"/>
    <property type="molecule type" value="Genomic_DNA"/>
</dbReference>
<evidence type="ECO:0000313" key="3">
    <source>
        <dbReference type="EMBL" id="BAJ02597.1"/>
    </source>
</evidence>
<dbReference type="InterPro" id="IPR003719">
    <property type="entry name" value="Phenazine_PhzF-like"/>
</dbReference>
<dbReference type="STRING" id="637905.SVI_2626"/>
<dbReference type="AlphaFoldDB" id="D4ZLP8"/>
<gene>
    <name evidence="3" type="ordered locus">SVI_2626</name>
</gene>
<comment type="similarity">
    <text evidence="1">Belongs to the PhzF family.</text>
</comment>
<protein>
    <submittedName>
        <fullName evidence="3">Phenazine biosynthesis protein, PhzF family</fullName>
    </submittedName>
</protein>
<dbReference type="PANTHER" id="PTHR13774">
    <property type="entry name" value="PHENAZINE BIOSYNTHESIS PROTEIN"/>
    <property type="match status" value="1"/>
</dbReference>
<reference evidence="4" key="1">
    <citation type="journal article" date="2010" name="Mol. Biosyst.">
        <title>Complete genome sequence and comparative analysis of Shewanella violacea, a psychrophilic and piezophilic bacterium from deep sea floor sediments.</title>
        <authorList>
            <person name="Aono E."/>
            <person name="Baba T."/>
            <person name="Ara T."/>
            <person name="Nishi T."/>
            <person name="Nakamichi T."/>
            <person name="Inamoto E."/>
            <person name="Toyonaga H."/>
            <person name="Hasegawa M."/>
            <person name="Takai Y."/>
            <person name="Okumura Y."/>
            <person name="Baba M."/>
            <person name="Tomita M."/>
            <person name="Kato C."/>
            <person name="Oshima T."/>
            <person name="Nakasone K."/>
            <person name="Mori H."/>
        </authorList>
    </citation>
    <scope>NUCLEOTIDE SEQUENCE [LARGE SCALE GENOMIC DNA]</scope>
    <source>
        <strain evidence="4">JCM 10179 / CIP 106290 / LMG 19151 / DSS12</strain>
    </source>
</reference>
<evidence type="ECO:0000256" key="2">
    <source>
        <dbReference type="PIRSR" id="PIRSR016184-1"/>
    </source>
</evidence>
<dbReference type="KEGG" id="svo:SVI_2626"/>
<keyword evidence="4" id="KW-1185">Reference proteome</keyword>
<feature type="active site" evidence="2">
    <location>
        <position position="47"/>
    </location>
</feature>
<dbReference type="RefSeq" id="WP_013051900.1">
    <property type="nucleotide sequence ID" value="NC_014012.1"/>
</dbReference>
<dbReference type="PANTHER" id="PTHR13774:SF32">
    <property type="entry name" value="ANTISENSE-ENHANCING SEQUENCE 1"/>
    <property type="match status" value="1"/>
</dbReference>
<name>D4ZLP8_SHEVD</name>
<dbReference type="eggNOG" id="COG0384">
    <property type="taxonomic scope" value="Bacteria"/>
</dbReference>
<evidence type="ECO:0000256" key="1">
    <source>
        <dbReference type="ARBA" id="ARBA00008270"/>
    </source>
</evidence>
<dbReference type="SUPFAM" id="SSF54506">
    <property type="entry name" value="Diaminopimelate epimerase-like"/>
    <property type="match status" value="1"/>
</dbReference>
<dbReference type="Proteomes" id="UP000002350">
    <property type="component" value="Chromosome"/>
</dbReference>
<dbReference type="PIRSF" id="PIRSF016184">
    <property type="entry name" value="PhzC_PhzF"/>
    <property type="match status" value="1"/>
</dbReference>